<protein>
    <submittedName>
        <fullName evidence="1">Uncharacterized protein</fullName>
    </submittedName>
</protein>
<dbReference type="EMBL" id="JAEHOE010000136">
    <property type="protein sequence ID" value="KAG2485062.1"/>
    <property type="molecule type" value="Genomic_DNA"/>
</dbReference>
<accession>A0A835XKT6</accession>
<dbReference type="Proteomes" id="UP000612055">
    <property type="component" value="Unassembled WGS sequence"/>
</dbReference>
<comment type="caution">
    <text evidence="1">The sequence shown here is derived from an EMBL/GenBank/DDBJ whole genome shotgun (WGS) entry which is preliminary data.</text>
</comment>
<gene>
    <name evidence="1" type="ORF">HYH03_016159</name>
</gene>
<proteinExistence type="predicted"/>
<keyword evidence="2" id="KW-1185">Reference proteome</keyword>
<evidence type="ECO:0000313" key="2">
    <source>
        <dbReference type="Proteomes" id="UP000612055"/>
    </source>
</evidence>
<reference evidence="1" key="1">
    <citation type="journal article" date="2020" name="bioRxiv">
        <title>Comparative genomics of Chlamydomonas.</title>
        <authorList>
            <person name="Craig R.J."/>
            <person name="Hasan A.R."/>
            <person name="Ness R.W."/>
            <person name="Keightley P.D."/>
        </authorList>
    </citation>
    <scope>NUCLEOTIDE SEQUENCE</scope>
    <source>
        <strain evidence="1">CCAP 11/70</strain>
    </source>
</reference>
<organism evidence="1 2">
    <name type="scientific">Edaphochlamys debaryana</name>
    <dbReference type="NCBI Taxonomy" id="47281"/>
    <lineage>
        <taxon>Eukaryota</taxon>
        <taxon>Viridiplantae</taxon>
        <taxon>Chlorophyta</taxon>
        <taxon>core chlorophytes</taxon>
        <taxon>Chlorophyceae</taxon>
        <taxon>CS clade</taxon>
        <taxon>Chlamydomonadales</taxon>
        <taxon>Chlamydomonadales incertae sedis</taxon>
        <taxon>Edaphochlamys</taxon>
    </lineage>
</organism>
<evidence type="ECO:0000313" key="1">
    <source>
        <dbReference type="EMBL" id="KAG2485062.1"/>
    </source>
</evidence>
<dbReference type="AlphaFoldDB" id="A0A835XKT6"/>
<name>A0A835XKT6_9CHLO</name>
<sequence length="254" mass="28097">MAPYIAAFKLSDGDISVEHPGAEKASDVNPGLFLRIVNTRKRARDWRALNPAAVPDEELAKLMKDEHLAVSALAGSASPDDLAARLTASLTAVVDPKFVDFKQDVDAKFVDINQYVDAKFVDFKQDVDAKFVDIKQDVDDKFADFKQYPDDKFAEHEELLSVRHANVFARIYNSRVRHDGKLKAIKKERRPSSPSRAALGAVPPSNIPLAALNNLNALTDAQIDELEEFYEEEFAGQDVVARQEALGVFLGANV</sequence>